<reference evidence="2" key="1">
    <citation type="submission" date="2018-01" db="EMBL/GenBank/DDBJ databases">
        <title>An insight into the sialome of Amazonian anophelines.</title>
        <authorList>
            <person name="Ribeiro J.M."/>
            <person name="Scarpassa V."/>
            <person name="Calvo E."/>
        </authorList>
    </citation>
    <scope>NUCLEOTIDE SEQUENCE</scope>
</reference>
<name>A0A2M4DRI7_ANODA</name>
<evidence type="ECO:0000313" key="2">
    <source>
        <dbReference type="EMBL" id="MBW80173.1"/>
    </source>
</evidence>
<keyword evidence="1" id="KW-0732">Signal</keyword>
<dbReference type="EMBL" id="GGFL01015995">
    <property type="protein sequence ID" value="MBW80173.1"/>
    <property type="molecule type" value="Transcribed_RNA"/>
</dbReference>
<organism evidence="2">
    <name type="scientific">Anopheles darlingi</name>
    <name type="common">Mosquito</name>
    <dbReference type="NCBI Taxonomy" id="43151"/>
    <lineage>
        <taxon>Eukaryota</taxon>
        <taxon>Metazoa</taxon>
        <taxon>Ecdysozoa</taxon>
        <taxon>Arthropoda</taxon>
        <taxon>Hexapoda</taxon>
        <taxon>Insecta</taxon>
        <taxon>Pterygota</taxon>
        <taxon>Neoptera</taxon>
        <taxon>Endopterygota</taxon>
        <taxon>Diptera</taxon>
        <taxon>Nematocera</taxon>
        <taxon>Culicoidea</taxon>
        <taxon>Culicidae</taxon>
        <taxon>Anophelinae</taxon>
        <taxon>Anopheles</taxon>
    </lineage>
</organism>
<proteinExistence type="predicted"/>
<dbReference type="AlphaFoldDB" id="A0A2M4DRI7"/>
<accession>A0A2M4DRI7</accession>
<feature type="chain" id="PRO_5014597867" evidence="1">
    <location>
        <begin position="23"/>
        <end position="72"/>
    </location>
</feature>
<sequence>MMMMMMMQRVMVMLGCTGVVRCGAAVEERLGELADLGRTERLLESRKGRNVLILYRWCRIYGRIRLFIFSIG</sequence>
<feature type="signal peptide" evidence="1">
    <location>
        <begin position="1"/>
        <end position="22"/>
    </location>
</feature>
<evidence type="ECO:0000256" key="1">
    <source>
        <dbReference type="SAM" id="SignalP"/>
    </source>
</evidence>
<protein>
    <submittedName>
        <fullName evidence="2">Putative secreted protein</fullName>
    </submittedName>
</protein>